<reference evidence="1 2" key="1">
    <citation type="journal article" date="2013" name="Genome Biol. Evol.">
        <title>Genomes of Stigonematalean cyanobacteria (subsection V) and the evolution of oxygenic photosynthesis from prokaryotes to plastids.</title>
        <authorList>
            <person name="Dagan T."/>
            <person name="Roettger M."/>
            <person name="Stucken K."/>
            <person name="Landan G."/>
            <person name="Koch R."/>
            <person name="Major P."/>
            <person name="Gould S.B."/>
            <person name="Goremykin V.V."/>
            <person name="Rippka R."/>
            <person name="Tandeau de Marsac N."/>
            <person name="Gugger M."/>
            <person name="Lockhart P.J."/>
            <person name="Allen J.F."/>
            <person name="Brune I."/>
            <person name="Maus I."/>
            <person name="Puhler A."/>
            <person name="Martin W.F."/>
        </authorList>
    </citation>
    <scope>NUCLEOTIDE SEQUENCE [LARGE SCALE GENOMIC DNA]</scope>
    <source>
        <strain evidence="1 2">PCC 7110</strain>
    </source>
</reference>
<dbReference type="AlphaFoldDB" id="A0A139WTJ1"/>
<comment type="caution">
    <text evidence="1">The sequence shown here is derived from an EMBL/GenBank/DDBJ whole genome shotgun (WGS) entry which is preliminary data.</text>
</comment>
<proteinExistence type="predicted"/>
<evidence type="ECO:0000313" key="2">
    <source>
        <dbReference type="Proteomes" id="UP000076925"/>
    </source>
</evidence>
<organism evidence="1 2">
    <name type="scientific">Scytonema hofmannii PCC 7110</name>
    <dbReference type="NCBI Taxonomy" id="128403"/>
    <lineage>
        <taxon>Bacteria</taxon>
        <taxon>Bacillati</taxon>
        <taxon>Cyanobacteriota</taxon>
        <taxon>Cyanophyceae</taxon>
        <taxon>Nostocales</taxon>
        <taxon>Scytonemataceae</taxon>
        <taxon>Scytonema</taxon>
    </lineage>
</organism>
<protein>
    <recommendedName>
        <fullName evidence="3">DUF4276 family protein</fullName>
    </recommendedName>
</protein>
<gene>
    <name evidence="1" type="ORF">WA1_08020</name>
</gene>
<name>A0A139WTJ1_9CYAN</name>
<dbReference type="RefSeq" id="WP_017749042.1">
    <property type="nucleotide sequence ID" value="NZ_KQ976354.1"/>
</dbReference>
<sequence>MKIAILVEGATETAFKPILAAFLKLRLQQKMPRLKFIPYDGRIPKEAKLKRIVENLLTGKDAYNAVIALTDVYTGTDDFIDATDAKAKMNAWVGNHTKFYPHVAQYDFEAWLLPYWSTIQKLAEHNKSAPSGLPEQVNHDNPPSYRIKEIFEIGKCKRSYSKIRDAASILKKNNLMDAVNLCPELKAFINTILFLCESELIP</sequence>
<dbReference type="OrthoDB" id="495156at2"/>
<dbReference type="EMBL" id="ANNX02000051">
    <property type="protein sequence ID" value="KYC35739.1"/>
    <property type="molecule type" value="Genomic_DNA"/>
</dbReference>
<dbReference type="InterPro" id="IPR025455">
    <property type="entry name" value="DUF4276"/>
</dbReference>
<evidence type="ECO:0008006" key="3">
    <source>
        <dbReference type="Google" id="ProtNLM"/>
    </source>
</evidence>
<keyword evidence="2" id="KW-1185">Reference proteome</keyword>
<dbReference type="Pfam" id="PF14103">
    <property type="entry name" value="DUF4276"/>
    <property type="match status" value="1"/>
</dbReference>
<dbReference type="Proteomes" id="UP000076925">
    <property type="component" value="Unassembled WGS sequence"/>
</dbReference>
<accession>A0A139WTJ1</accession>
<evidence type="ECO:0000313" key="1">
    <source>
        <dbReference type="EMBL" id="KYC35739.1"/>
    </source>
</evidence>